<reference evidence="2 3" key="1">
    <citation type="journal article" date="2019" name="Int. J. Syst. Evol. Microbiol.">
        <title>The Global Catalogue of Microorganisms (GCM) 10K type strain sequencing project: providing services to taxonomists for standard genome sequencing and annotation.</title>
        <authorList>
            <consortium name="The Broad Institute Genomics Platform"/>
            <consortium name="The Broad Institute Genome Sequencing Center for Infectious Disease"/>
            <person name="Wu L."/>
            <person name="Ma J."/>
        </authorList>
    </citation>
    <scope>NUCLEOTIDE SEQUENCE [LARGE SCALE GENOMIC DNA]</scope>
    <source>
        <strain evidence="2 3">JCM 8201</strain>
    </source>
</reference>
<sequence length="324" mass="35276">MLFVCDVVSYGDAKRTDIVQAYIRENLYELLEASFEHALIPFSGVYKEDRGDGVLVAAPAEHDPAALVTVAVERLRADLGRYNSLSSEAARIALRVAVHIGIAKADAHGLIGTEVNHVFRLLEAPLFKAMVKDGGATIGLIVSQRFHDEVVLRDTGLISAEDYLRVPVSVKETDCSGWVRIFGGAAPAVLRTAELEPRPETRLAPSEAVAPSVISGLEPEPESAFDEPEIGLPGLFELVECALRIPGLLTERGRDQVVEVLPSSIAVVIPRSHDARSDVYQILRTCLDYPEGLQYFVQAIKAFFGGSMAVARLERMVAQVLARF</sequence>
<gene>
    <name evidence="2" type="ORF">GCM10010439_39860</name>
</gene>
<dbReference type="RefSeq" id="WP_344452038.1">
    <property type="nucleotide sequence ID" value="NZ_BAAATZ010000015.1"/>
</dbReference>
<proteinExistence type="predicted"/>
<dbReference type="Pfam" id="PF19956">
    <property type="entry name" value="EAD2"/>
    <property type="match status" value="1"/>
</dbReference>
<dbReference type="Gene3D" id="3.30.70.1230">
    <property type="entry name" value="Nucleotide cyclase"/>
    <property type="match status" value="1"/>
</dbReference>
<dbReference type="InterPro" id="IPR029787">
    <property type="entry name" value="Nucleotide_cyclase"/>
</dbReference>
<protein>
    <recommendedName>
        <fullName evidence="1">Effector-associated domain-containing protein</fullName>
    </recommendedName>
</protein>
<keyword evidence="3" id="KW-1185">Reference proteome</keyword>
<name>A0ABN3UCU5_9ACTN</name>
<feature type="domain" description="Effector-associated" evidence="1">
    <location>
        <begin position="243"/>
        <end position="318"/>
    </location>
</feature>
<dbReference type="InterPro" id="IPR045431">
    <property type="entry name" value="EAD2"/>
</dbReference>
<dbReference type="Proteomes" id="UP001501842">
    <property type="component" value="Unassembled WGS sequence"/>
</dbReference>
<organism evidence="2 3">
    <name type="scientific">Actinocorallia aurantiaca</name>
    <dbReference type="NCBI Taxonomy" id="46204"/>
    <lineage>
        <taxon>Bacteria</taxon>
        <taxon>Bacillati</taxon>
        <taxon>Actinomycetota</taxon>
        <taxon>Actinomycetes</taxon>
        <taxon>Streptosporangiales</taxon>
        <taxon>Thermomonosporaceae</taxon>
        <taxon>Actinocorallia</taxon>
    </lineage>
</organism>
<evidence type="ECO:0000313" key="2">
    <source>
        <dbReference type="EMBL" id="GAA2729411.1"/>
    </source>
</evidence>
<comment type="caution">
    <text evidence="2">The sequence shown here is derived from an EMBL/GenBank/DDBJ whole genome shotgun (WGS) entry which is preliminary data.</text>
</comment>
<accession>A0ABN3UCU5</accession>
<dbReference type="EMBL" id="BAAATZ010000015">
    <property type="protein sequence ID" value="GAA2729411.1"/>
    <property type="molecule type" value="Genomic_DNA"/>
</dbReference>
<evidence type="ECO:0000259" key="1">
    <source>
        <dbReference type="Pfam" id="PF19956"/>
    </source>
</evidence>
<evidence type="ECO:0000313" key="3">
    <source>
        <dbReference type="Proteomes" id="UP001501842"/>
    </source>
</evidence>